<feature type="compositionally biased region" description="Acidic residues" evidence="6">
    <location>
        <begin position="277"/>
        <end position="295"/>
    </location>
</feature>
<dbReference type="CDD" id="cd11655">
    <property type="entry name" value="rap1_myb-like"/>
    <property type="match status" value="1"/>
</dbReference>
<dbReference type="PROSITE" id="PS50172">
    <property type="entry name" value="BRCT"/>
    <property type="match status" value="1"/>
</dbReference>
<comment type="subunit">
    <text evidence="5">Homodimer.</text>
</comment>
<feature type="region of interest" description="Disordered" evidence="6">
    <location>
        <begin position="116"/>
        <end position="136"/>
    </location>
</feature>
<comment type="function">
    <text evidence="5">Involved in the regulation of telomere length, clustering and has a specific role in telomere position effect (TPE).</text>
</comment>
<dbReference type="InterPro" id="IPR032675">
    <property type="entry name" value="LRR_dom_sf"/>
</dbReference>
<protein>
    <recommendedName>
        <fullName evidence="5">DNA-binding protein RAP1</fullName>
    </recommendedName>
</protein>
<sequence>MARSGQVHDSEAQAVMNLDSDSDENQDVFVQDDGRPIKFYLHDISAAFADPLTKKIQAHGGKITSQEKKAAVILVTKSKHYDALTSNHGTGAHPQVHMSQWIDECIKKKRMVHLKPPTRTSSSTAVPTRGKQNSRRAAVPFSEMDRFNLCRWIAEKVPDKKKGGRNGNKIYQDLEDSYQKGGKYCWANRHTWQSWKEHYKRNQDALDKVIDKIVAYGPSEMSKDDRRRLIRMLITGVDEKVVNLHRVRNKKSERAHAYIGSDKEDNTRHPGARDDEGKDSDEEEEFDSDNWEVPDEPILMAHVGQKRRMSSADSRDYDSPAKKTKTVAEDRTQRFIPKDDEEEVYDRCNSDPLLPEWPEHVPEDQFSPHKSFPGPHSASNREGRALPSSPQSANPTQRNDDDDESEEEIEIKLEIEGKGQVQIQSAKKLARSRSPSIEIIEGPFPSRPQETGKADRMPVVFETMEHDKEGDQDGGSIEGIIMSIFPNLNADCTALILQRLDTPTLLSLCCVCRTASNASSPYLAARVDITDDGEPKFIRMFCIWVLSKKLCGSIRALCFTYRSRTAGDMQTGSYAEMLADVFAAATSLRSVTLAGTMPPRLIFALGTLPSFTTLSLTNAGRAALTATASLHQLRSFSLSVPHHDIHPTFFADVAGALNASSQLEELRLSITLLPGMNIIPVFDLRPFIFPNVRLLSLSGESDPARLYLDENAPPLAMVPQFPNITSIEVLKNFELSPSDTWPHLTSAKGAVPAIVGLAQHHALTRVVVTNMLYGATVCRDLLDALQHCPVENLSVQSAFGGQYYDSYPLPWLLRSLATALPALRNLEITIDGVSCKLDQILQQDTASAFSSFQKLRWFSWHMTPKAKGDAGDAYRLYDRMKAIRHLLQASSSIQYFGLRIFKRLGDVTYHESCWRKCTGAEALGSWEGISVEEFWQAKSSLV</sequence>
<evidence type="ECO:0000256" key="2">
    <source>
        <dbReference type="ARBA" id="ARBA00022454"/>
    </source>
</evidence>
<gene>
    <name evidence="8" type="ORF">EVG20_g3562</name>
</gene>
<comment type="subcellular location">
    <subcellularLocation>
        <location evidence="5">Nucleus</location>
    </subcellularLocation>
    <subcellularLocation>
        <location evidence="5">Chromosome</location>
        <location evidence="5">Telomere</location>
    </subcellularLocation>
</comment>
<evidence type="ECO:0000313" key="9">
    <source>
        <dbReference type="Proteomes" id="UP000298327"/>
    </source>
</evidence>
<dbReference type="PANTHER" id="PTHR16466">
    <property type="entry name" value="TELOMERE REPEAT-BINDING FACTOR 2-INTERACTING PROTEIN 1"/>
    <property type="match status" value="1"/>
</dbReference>
<name>A0A4Y9Z3F8_9AGAM</name>
<feature type="compositionally biased region" description="Basic and acidic residues" evidence="6">
    <location>
        <begin position="251"/>
        <end position="276"/>
    </location>
</feature>
<dbReference type="InterPro" id="IPR036420">
    <property type="entry name" value="BRCT_dom_sf"/>
</dbReference>
<dbReference type="Proteomes" id="UP000298327">
    <property type="component" value="Unassembled WGS sequence"/>
</dbReference>
<dbReference type="AlphaFoldDB" id="A0A4Y9Z3F8"/>
<evidence type="ECO:0000256" key="6">
    <source>
        <dbReference type="SAM" id="MobiDB-lite"/>
    </source>
</evidence>
<dbReference type="STRING" id="205917.A0A4Y9Z3F8"/>
<feature type="region of interest" description="Disordered" evidence="6">
    <location>
        <begin position="251"/>
        <end position="454"/>
    </location>
</feature>
<dbReference type="Gene3D" id="1.10.10.60">
    <property type="entry name" value="Homeodomain-like"/>
    <property type="match status" value="1"/>
</dbReference>
<evidence type="ECO:0000256" key="5">
    <source>
        <dbReference type="RuleBase" id="RU367107"/>
    </source>
</evidence>
<dbReference type="Gene3D" id="3.80.10.10">
    <property type="entry name" value="Ribonuclease Inhibitor"/>
    <property type="match status" value="1"/>
</dbReference>
<comment type="similarity">
    <text evidence="1 5">Belongs to the RAP1 family.</text>
</comment>
<evidence type="ECO:0000313" key="8">
    <source>
        <dbReference type="EMBL" id="TFY68438.1"/>
    </source>
</evidence>
<dbReference type="EMBL" id="SEOQ01000162">
    <property type="protein sequence ID" value="TFY68438.1"/>
    <property type="molecule type" value="Genomic_DNA"/>
</dbReference>
<comment type="caution">
    <text evidence="8">The sequence shown here is derived from an EMBL/GenBank/DDBJ whole genome shotgun (WGS) entry which is preliminary data.</text>
</comment>
<feature type="compositionally biased region" description="Acidic residues" evidence="6">
    <location>
        <begin position="400"/>
        <end position="409"/>
    </location>
</feature>
<keyword evidence="9" id="KW-1185">Reference proteome</keyword>
<dbReference type="GO" id="GO:0031848">
    <property type="term" value="P:protection from non-homologous end joining at telomere"/>
    <property type="evidence" value="ECO:0007669"/>
    <property type="project" value="TreeGrafter"/>
</dbReference>
<dbReference type="PANTHER" id="PTHR16466:SF6">
    <property type="entry name" value="TELOMERIC REPEAT-BINDING FACTOR 2-INTERACTING PROTEIN 1"/>
    <property type="match status" value="1"/>
</dbReference>
<dbReference type="SMART" id="SM00292">
    <property type="entry name" value="BRCT"/>
    <property type="match status" value="1"/>
</dbReference>
<feature type="compositionally biased region" description="Basic and acidic residues" evidence="6">
    <location>
        <begin position="313"/>
        <end position="338"/>
    </location>
</feature>
<dbReference type="InterPro" id="IPR015010">
    <property type="entry name" value="TERF2IP_Myb"/>
</dbReference>
<dbReference type="GO" id="GO:0070187">
    <property type="term" value="C:shelterin complex"/>
    <property type="evidence" value="ECO:0007669"/>
    <property type="project" value="TreeGrafter"/>
</dbReference>
<dbReference type="GO" id="GO:0042162">
    <property type="term" value="F:telomeric DNA binding"/>
    <property type="evidence" value="ECO:0007669"/>
    <property type="project" value="TreeGrafter"/>
</dbReference>
<dbReference type="SUPFAM" id="SSF52113">
    <property type="entry name" value="BRCT domain"/>
    <property type="match status" value="1"/>
</dbReference>
<dbReference type="SUPFAM" id="SSF52047">
    <property type="entry name" value="RNI-like"/>
    <property type="match status" value="1"/>
</dbReference>
<evidence type="ECO:0000256" key="1">
    <source>
        <dbReference type="ARBA" id="ARBA00010467"/>
    </source>
</evidence>
<evidence type="ECO:0000259" key="7">
    <source>
        <dbReference type="PROSITE" id="PS50172"/>
    </source>
</evidence>
<dbReference type="InterPro" id="IPR001357">
    <property type="entry name" value="BRCT_dom"/>
</dbReference>
<feature type="domain" description="BRCT" evidence="7">
    <location>
        <begin position="52"/>
        <end position="119"/>
    </location>
</feature>
<accession>A0A4Y9Z3F8</accession>
<dbReference type="Gene3D" id="3.40.50.10190">
    <property type="entry name" value="BRCT domain"/>
    <property type="match status" value="1"/>
</dbReference>
<keyword evidence="3 5" id="KW-0779">Telomere</keyword>
<feature type="compositionally biased region" description="Basic and acidic residues" evidence="6">
    <location>
        <begin position="357"/>
        <end position="367"/>
    </location>
</feature>
<evidence type="ECO:0000256" key="3">
    <source>
        <dbReference type="ARBA" id="ARBA00022895"/>
    </source>
</evidence>
<evidence type="ECO:0000256" key="4">
    <source>
        <dbReference type="ARBA" id="ARBA00023242"/>
    </source>
</evidence>
<keyword evidence="2 5" id="KW-0158">Chromosome</keyword>
<organism evidence="8 9">
    <name type="scientific">Dentipellis fragilis</name>
    <dbReference type="NCBI Taxonomy" id="205917"/>
    <lineage>
        <taxon>Eukaryota</taxon>
        <taxon>Fungi</taxon>
        <taxon>Dikarya</taxon>
        <taxon>Basidiomycota</taxon>
        <taxon>Agaricomycotina</taxon>
        <taxon>Agaricomycetes</taxon>
        <taxon>Russulales</taxon>
        <taxon>Hericiaceae</taxon>
        <taxon>Dentipellis</taxon>
    </lineage>
</organism>
<feature type="compositionally biased region" description="Polar residues" evidence="6">
    <location>
        <begin position="388"/>
        <end position="397"/>
    </location>
</feature>
<dbReference type="Pfam" id="PF00646">
    <property type="entry name" value="F-box"/>
    <property type="match status" value="1"/>
</dbReference>
<dbReference type="OrthoDB" id="435460at2759"/>
<dbReference type="SUPFAM" id="SSF46689">
    <property type="entry name" value="Homeodomain-like"/>
    <property type="match status" value="1"/>
</dbReference>
<proteinExistence type="inferred from homology"/>
<dbReference type="Pfam" id="PF08914">
    <property type="entry name" value="Myb_Rap1"/>
    <property type="match status" value="1"/>
</dbReference>
<dbReference type="InterPro" id="IPR001810">
    <property type="entry name" value="F-box_dom"/>
</dbReference>
<dbReference type="InterPro" id="IPR039595">
    <property type="entry name" value="TE2IP/Rap1"/>
</dbReference>
<reference evidence="8 9" key="1">
    <citation type="submission" date="2019-02" db="EMBL/GenBank/DDBJ databases">
        <title>Genome sequencing of the rare red list fungi Dentipellis fragilis.</title>
        <authorList>
            <person name="Buettner E."/>
            <person name="Kellner H."/>
        </authorList>
    </citation>
    <scope>NUCLEOTIDE SEQUENCE [LARGE SCALE GENOMIC DNA]</scope>
    <source>
        <strain evidence="8 9">DSM 105465</strain>
    </source>
</reference>
<dbReference type="Pfam" id="PF16589">
    <property type="entry name" value="BRCT_2"/>
    <property type="match status" value="1"/>
</dbReference>
<dbReference type="InterPro" id="IPR009057">
    <property type="entry name" value="Homeodomain-like_sf"/>
</dbReference>
<dbReference type="GO" id="GO:0010833">
    <property type="term" value="P:telomere maintenance via telomere lengthening"/>
    <property type="evidence" value="ECO:0007669"/>
    <property type="project" value="UniProtKB-UniRule"/>
</dbReference>
<keyword evidence="4 5" id="KW-0539">Nucleus</keyword>